<evidence type="ECO:0000256" key="1">
    <source>
        <dbReference type="SAM" id="MobiDB-lite"/>
    </source>
</evidence>
<dbReference type="EMBL" id="ASPP01009565">
    <property type="protein sequence ID" value="ETO23963.1"/>
    <property type="molecule type" value="Genomic_DNA"/>
</dbReference>
<name>X6NDJ2_RETFI</name>
<dbReference type="Proteomes" id="UP000023152">
    <property type="component" value="Unassembled WGS sequence"/>
</dbReference>
<protein>
    <submittedName>
        <fullName evidence="2">Uncharacterized protein</fullName>
    </submittedName>
</protein>
<proteinExistence type="predicted"/>
<organism evidence="2 3">
    <name type="scientific">Reticulomyxa filosa</name>
    <dbReference type="NCBI Taxonomy" id="46433"/>
    <lineage>
        <taxon>Eukaryota</taxon>
        <taxon>Sar</taxon>
        <taxon>Rhizaria</taxon>
        <taxon>Retaria</taxon>
        <taxon>Foraminifera</taxon>
        <taxon>Monothalamids</taxon>
        <taxon>Reticulomyxidae</taxon>
        <taxon>Reticulomyxa</taxon>
    </lineage>
</organism>
<dbReference type="AlphaFoldDB" id="X6NDJ2"/>
<feature type="region of interest" description="Disordered" evidence="1">
    <location>
        <begin position="272"/>
        <end position="292"/>
    </location>
</feature>
<sequence>MAEKKVNKLVNLKKKGEGVIKCKIENMSSIFPNEFRFIKVQSDAENFANFRGIEVLTSFANQTWQEKNKSSSESEGTSQSQGKQKSINPVYCANSVPGHIVISFHDGKQFVMFDRVPESLQLEKSEQIKLDKFVLNQVNDFFPDLLAVRSSNAFIILLIFLNPIQSVQHQRPPNKSATGISRKLQLLAAYSDGCMVLWNWNRLKFTWEYHLRLVLPTPLTTVGMSNVMSSMSEMELLSMNVGSGMGGAGSTTGIGKEWMSDDLARKSGSIGAAAGNQRTSIATSSSQQQSNERPGVLAFCGFLQHSEMVIKLSSNPESDPRVYATNTEKTTKTDKNIEEFENILYENQYLMCDESEMNQAIGQSSDGRKTDGSFYVLMIDYMLGDLSAVKTSPFHRMHRQLLKRKFPGVLKYENLTTRFVISRVKLEMDYQSMQNPNLLIGAEDITIDHSDRSKFVDFQTLMDGVEEISYWNDYFDSKDKEKYAGMETEGKQESINPRAKRSMVVVENVWTTRFGFVIEMTVRRMDTSDASTVESADTKEEGLESDIDLSLVSVEKRLIYYMNPQSNHLTRVPFPSKHNSGSKNSRNECLRFVIGQHGTTKQMLLLDRCNDYFYILDENLLPPDALSSGQKYQQRLNNSSKTSTDIMFDLPFGHFADNTGKAKWFFFFFFFCCLCLY</sequence>
<gene>
    <name evidence="2" type="ORF">RFI_13198</name>
</gene>
<evidence type="ECO:0000313" key="3">
    <source>
        <dbReference type="Proteomes" id="UP000023152"/>
    </source>
</evidence>
<evidence type="ECO:0000313" key="2">
    <source>
        <dbReference type="EMBL" id="ETO23963.1"/>
    </source>
</evidence>
<reference evidence="2 3" key="1">
    <citation type="journal article" date="2013" name="Curr. Biol.">
        <title>The Genome of the Foraminiferan Reticulomyxa filosa.</title>
        <authorList>
            <person name="Glockner G."/>
            <person name="Hulsmann N."/>
            <person name="Schleicher M."/>
            <person name="Noegel A.A."/>
            <person name="Eichinger L."/>
            <person name="Gallinger C."/>
            <person name="Pawlowski J."/>
            <person name="Sierra R."/>
            <person name="Euteneuer U."/>
            <person name="Pillet L."/>
            <person name="Moustafa A."/>
            <person name="Platzer M."/>
            <person name="Groth M."/>
            <person name="Szafranski K."/>
            <person name="Schliwa M."/>
        </authorList>
    </citation>
    <scope>NUCLEOTIDE SEQUENCE [LARGE SCALE GENOMIC DNA]</scope>
</reference>
<keyword evidence="3" id="KW-1185">Reference proteome</keyword>
<accession>X6NDJ2</accession>
<comment type="caution">
    <text evidence="2">The sequence shown here is derived from an EMBL/GenBank/DDBJ whole genome shotgun (WGS) entry which is preliminary data.</text>
</comment>
<feature type="non-terminal residue" evidence="2">
    <location>
        <position position="677"/>
    </location>
</feature>